<reference evidence="1" key="2">
    <citation type="submission" date="2020-09" db="EMBL/GenBank/DDBJ databases">
        <authorList>
            <person name="Yu Y."/>
        </authorList>
    </citation>
    <scope>NUCLEOTIDE SEQUENCE</scope>
    <source>
        <strain evidence="1">KCTC 49039</strain>
    </source>
</reference>
<dbReference type="GO" id="GO:0003677">
    <property type="term" value="F:DNA binding"/>
    <property type="evidence" value="ECO:0007669"/>
    <property type="project" value="UniProtKB-KW"/>
</dbReference>
<comment type="caution">
    <text evidence="1">The sequence shown here is derived from an EMBL/GenBank/DDBJ whole genome shotgun (WGS) entry which is preliminary data.</text>
</comment>
<reference evidence="1" key="1">
    <citation type="journal article" date="2018" name="Curr. Microbiol.">
        <title>Cellulosimicrobium arenosum sp. nov., Isolated from Marine Sediment Sand.</title>
        <authorList>
            <person name="Oh M."/>
            <person name="Kim J.H."/>
            <person name="Yoon J.H."/>
            <person name="Schumann P."/>
            <person name="Kim W."/>
        </authorList>
    </citation>
    <scope>NUCLEOTIDE SEQUENCE</scope>
    <source>
        <strain evidence="1">KCTC 49039</strain>
    </source>
</reference>
<dbReference type="EMBL" id="JACYHB010000001">
    <property type="protein sequence ID" value="MBD8077752.1"/>
    <property type="molecule type" value="Genomic_DNA"/>
</dbReference>
<dbReference type="PANTHER" id="PTHR38479:SF2">
    <property type="entry name" value="WINGED HELIX DNA-BINDING DOMAIN-CONTAINING PROTEIN"/>
    <property type="match status" value="1"/>
</dbReference>
<dbReference type="PANTHER" id="PTHR38479">
    <property type="entry name" value="LMO0824 PROTEIN"/>
    <property type="match status" value="1"/>
</dbReference>
<dbReference type="AlphaFoldDB" id="A0A927IYX2"/>
<gene>
    <name evidence="1" type="ORF">IF651_01580</name>
</gene>
<dbReference type="Proteomes" id="UP000610846">
    <property type="component" value="Unassembled WGS sequence"/>
</dbReference>
<organism evidence="1 2">
    <name type="scientific">Cellulosimicrobium arenosum</name>
    <dbReference type="NCBI Taxonomy" id="2708133"/>
    <lineage>
        <taxon>Bacteria</taxon>
        <taxon>Bacillati</taxon>
        <taxon>Actinomycetota</taxon>
        <taxon>Actinomycetes</taxon>
        <taxon>Micrococcales</taxon>
        <taxon>Promicromonosporaceae</taxon>
        <taxon>Cellulosimicrobium</taxon>
    </lineage>
</organism>
<dbReference type="InterPro" id="IPR009351">
    <property type="entry name" value="AlkZ-like"/>
</dbReference>
<evidence type="ECO:0000313" key="2">
    <source>
        <dbReference type="Proteomes" id="UP000610846"/>
    </source>
</evidence>
<keyword evidence="1" id="KW-0238">DNA-binding</keyword>
<accession>A0A927IYX2</accession>
<name>A0A927IYX2_9MICO</name>
<keyword evidence="2" id="KW-1185">Reference proteome</keyword>
<evidence type="ECO:0000313" key="1">
    <source>
        <dbReference type="EMBL" id="MBD8077752.1"/>
    </source>
</evidence>
<dbReference type="Pfam" id="PF06224">
    <property type="entry name" value="AlkZ-like"/>
    <property type="match status" value="1"/>
</dbReference>
<proteinExistence type="predicted"/>
<dbReference type="RefSeq" id="WP_191827313.1">
    <property type="nucleotide sequence ID" value="NZ_JACYHB010000001.1"/>
</dbReference>
<sequence>MQVTWPQALAWRLRRQLLDPVGEEPVAVVVGRLGAVPAASDAELAVRVRQTTSRPGEVAQALAAGELLAVYAFRGATHLVTPQDGGAYLAVRAAGRMWERTSWRTYYRLEPRDWPGLREAVRDALADGPLTRDELATAVTRHAAYAHLGDALTDASHTFLKPFVWQGDMSFGPSRDGEVTFVRLDANPRWTPWPDLDAAGHHALLAYVGTYGPVTPAHAQYWLGEGLGAGRARVRRWWHELAGRFADVDVDGELATVLREHAEELAATEPSTSVRLLPGHDQWVLGPGTADAHVVPSAQRQAVSRGANLAVVGGVVAGTWAVRGDALETRWFDDTRPAPDGLTDEVERIARILGSPLRSATRTD</sequence>
<protein>
    <submittedName>
        <fullName evidence="1">Winged helix DNA-binding domain-containing protein</fullName>
    </submittedName>
</protein>